<dbReference type="AlphaFoldDB" id="A0A485LJI3"/>
<dbReference type="GO" id="GO:0005700">
    <property type="term" value="C:polytene chromosome"/>
    <property type="evidence" value="ECO:0007669"/>
    <property type="project" value="TreeGrafter"/>
</dbReference>
<evidence type="ECO:0000259" key="1">
    <source>
        <dbReference type="PROSITE" id="PS50280"/>
    </source>
</evidence>
<organism evidence="3 4">
    <name type="scientific">Aphanomyces stellatus</name>
    <dbReference type="NCBI Taxonomy" id="120398"/>
    <lineage>
        <taxon>Eukaryota</taxon>
        <taxon>Sar</taxon>
        <taxon>Stramenopiles</taxon>
        <taxon>Oomycota</taxon>
        <taxon>Saprolegniomycetes</taxon>
        <taxon>Saprolegniales</taxon>
        <taxon>Verrucalvaceae</taxon>
        <taxon>Aphanomyces</taxon>
    </lineage>
</organism>
<evidence type="ECO:0000313" key="4">
    <source>
        <dbReference type="Proteomes" id="UP000332933"/>
    </source>
</evidence>
<dbReference type="GO" id="GO:0006357">
    <property type="term" value="P:regulation of transcription by RNA polymerase II"/>
    <property type="evidence" value="ECO:0007669"/>
    <property type="project" value="TreeGrafter"/>
</dbReference>
<dbReference type="GO" id="GO:0042799">
    <property type="term" value="F:histone H4K20 methyltransferase activity"/>
    <property type="evidence" value="ECO:0007669"/>
    <property type="project" value="TreeGrafter"/>
</dbReference>
<evidence type="ECO:0000313" key="3">
    <source>
        <dbReference type="EMBL" id="VFT98076.1"/>
    </source>
</evidence>
<dbReference type="Proteomes" id="UP000332933">
    <property type="component" value="Unassembled WGS sequence"/>
</dbReference>
<dbReference type="InterPro" id="IPR046341">
    <property type="entry name" value="SET_dom_sf"/>
</dbReference>
<accession>A0A485LJI3</accession>
<reference evidence="2" key="2">
    <citation type="submission" date="2019-06" db="EMBL/GenBank/DDBJ databases">
        <title>Genomics analysis of Aphanomyces spp. identifies a new class of oomycete effector associated with host adaptation.</title>
        <authorList>
            <person name="Gaulin E."/>
        </authorList>
    </citation>
    <scope>NUCLEOTIDE SEQUENCE</scope>
    <source>
        <strain evidence="2">CBS 578.67</strain>
    </source>
</reference>
<dbReference type="PANTHER" id="PTHR46167">
    <property type="entry name" value="N-LYSINE METHYLTRANSFERASE KMT5A"/>
    <property type="match status" value="1"/>
</dbReference>
<dbReference type="Gene3D" id="2.170.270.10">
    <property type="entry name" value="SET domain"/>
    <property type="match status" value="1"/>
</dbReference>
<dbReference type="GO" id="GO:0005634">
    <property type="term" value="C:nucleus"/>
    <property type="evidence" value="ECO:0007669"/>
    <property type="project" value="TreeGrafter"/>
</dbReference>
<proteinExistence type="predicted"/>
<keyword evidence="4" id="KW-1185">Reference proteome</keyword>
<dbReference type="SUPFAM" id="SSF82199">
    <property type="entry name" value="SET domain"/>
    <property type="match status" value="1"/>
</dbReference>
<dbReference type="PANTHER" id="PTHR46167:SF1">
    <property type="entry name" value="N-LYSINE METHYLTRANSFERASE KMT5A"/>
    <property type="match status" value="1"/>
</dbReference>
<dbReference type="PROSITE" id="PS50280">
    <property type="entry name" value="SET"/>
    <property type="match status" value="1"/>
</dbReference>
<dbReference type="InterPro" id="IPR001214">
    <property type="entry name" value="SET_dom"/>
</dbReference>
<reference evidence="3 4" key="1">
    <citation type="submission" date="2019-03" db="EMBL/GenBank/DDBJ databases">
        <authorList>
            <person name="Gaulin E."/>
            <person name="Dumas B."/>
        </authorList>
    </citation>
    <scope>NUCLEOTIDE SEQUENCE [LARGE SCALE GENOMIC DNA]</scope>
    <source>
        <strain evidence="3">CBS 568.67</strain>
    </source>
</reference>
<dbReference type="OrthoDB" id="5560686at2759"/>
<name>A0A485LJI3_9STRA</name>
<dbReference type="SMART" id="SM00317">
    <property type="entry name" value="SET"/>
    <property type="match status" value="1"/>
</dbReference>
<dbReference type="EMBL" id="VJMH01006973">
    <property type="protein sequence ID" value="KAF0686808.1"/>
    <property type="molecule type" value="Genomic_DNA"/>
</dbReference>
<protein>
    <submittedName>
        <fullName evidence="3">Aste57867_21405 protein</fullName>
    </submittedName>
</protein>
<evidence type="ECO:0000313" key="2">
    <source>
        <dbReference type="EMBL" id="KAF0686808.1"/>
    </source>
</evidence>
<dbReference type="EMBL" id="CAADRA010006999">
    <property type="protein sequence ID" value="VFT98076.1"/>
    <property type="molecule type" value="Genomic_DNA"/>
</dbReference>
<sequence>MSVALEYYCLFHALERRRKYMCKGGVEARTSQLPNAGAGLFATKAFTKNDVICEYRGEVLGTKEALHVGDKSYLMRLGNGVYVDARDSLDVMARYINDCRSKGVHNVVFDKQPEQQVALVRALHDIEPGEELFADYGRWYWLAYNMTHPSSPIK</sequence>
<dbReference type="InterPro" id="IPR051760">
    <property type="entry name" value="KMT5A"/>
</dbReference>
<feature type="domain" description="SET" evidence="1">
    <location>
        <begin position="24"/>
        <end position="137"/>
    </location>
</feature>
<dbReference type="Pfam" id="PF00856">
    <property type="entry name" value="SET"/>
    <property type="match status" value="1"/>
</dbReference>
<gene>
    <name evidence="3" type="primary">Aste57867_21405</name>
    <name evidence="2" type="ORF">As57867_021336</name>
    <name evidence="3" type="ORF">ASTE57867_21405</name>
</gene>